<comment type="caution">
    <text evidence="1">The sequence shown here is derived from an EMBL/GenBank/DDBJ whole genome shotgun (WGS) entry which is preliminary data.</text>
</comment>
<organism evidence="1 2">
    <name type="scientific">Rhizoctonia solani</name>
    <dbReference type="NCBI Taxonomy" id="456999"/>
    <lineage>
        <taxon>Eukaryota</taxon>
        <taxon>Fungi</taxon>
        <taxon>Dikarya</taxon>
        <taxon>Basidiomycota</taxon>
        <taxon>Agaricomycotina</taxon>
        <taxon>Agaricomycetes</taxon>
        <taxon>Cantharellales</taxon>
        <taxon>Ceratobasidiaceae</taxon>
        <taxon>Rhizoctonia</taxon>
    </lineage>
</organism>
<protein>
    <submittedName>
        <fullName evidence="1">Uncharacterized protein</fullName>
    </submittedName>
</protein>
<dbReference type="AlphaFoldDB" id="A0A8H3B6H4"/>
<proteinExistence type="predicted"/>
<reference evidence="1" key="1">
    <citation type="submission" date="2021-01" db="EMBL/GenBank/DDBJ databases">
        <authorList>
            <person name="Kaushik A."/>
        </authorList>
    </citation>
    <scope>NUCLEOTIDE SEQUENCE</scope>
    <source>
        <strain evidence="1">Type strain: AG8-Rh-89/</strain>
    </source>
</reference>
<sequence length="213" mass="23594">MGNVILTPGQASLLGSLFSLAHPEDQLPKLIEPGQTNLSSNLLHGPDWSPWSSIHDAALVSSDEDDSEGVRDIICRSPTPDPNTQSNALPFVLQSYARWVNFVVFEPLKVAGMIREGVIMQFASSPEVRTRTCLIANVIGKLSKAPELDKNGMSIVSMLRSEAHQNIMHFHSTKPASERETDMQNALGVLDNMMEVSSEYKFRFKTLSQNQNR</sequence>
<name>A0A8H3B6H4_9AGAM</name>
<evidence type="ECO:0000313" key="2">
    <source>
        <dbReference type="Proteomes" id="UP000663850"/>
    </source>
</evidence>
<dbReference type="Proteomes" id="UP000663850">
    <property type="component" value="Unassembled WGS sequence"/>
</dbReference>
<accession>A0A8H3B6H4</accession>
<gene>
    <name evidence="1" type="ORF">RDB_LOCUS39384</name>
</gene>
<dbReference type="EMBL" id="CAJMWZ010002111">
    <property type="protein sequence ID" value="CAE6449266.1"/>
    <property type="molecule type" value="Genomic_DNA"/>
</dbReference>
<evidence type="ECO:0000313" key="1">
    <source>
        <dbReference type="EMBL" id="CAE6449266.1"/>
    </source>
</evidence>